<protein>
    <submittedName>
        <fullName evidence="2">Uncharacterized protein</fullName>
    </submittedName>
</protein>
<reference evidence="2 3" key="1">
    <citation type="submission" date="2017-08" db="EMBL/GenBank/DDBJ databases">
        <title>Infants hospitalized years apart are colonized by the same room-sourced microbial strains.</title>
        <authorList>
            <person name="Brooks B."/>
            <person name="Olm M.R."/>
            <person name="Firek B.A."/>
            <person name="Baker R."/>
            <person name="Thomas B.C."/>
            <person name="Morowitz M.J."/>
            <person name="Banfield J.F."/>
        </authorList>
    </citation>
    <scope>NUCLEOTIDE SEQUENCE [LARGE SCALE GENOMIC DNA]</scope>
    <source>
        <strain evidence="2">S2_003_000_R2_11</strain>
    </source>
</reference>
<evidence type="ECO:0000256" key="1">
    <source>
        <dbReference type="SAM" id="MobiDB-lite"/>
    </source>
</evidence>
<comment type="caution">
    <text evidence="2">The sequence shown here is derived from an EMBL/GenBank/DDBJ whole genome shotgun (WGS) entry which is preliminary data.</text>
</comment>
<dbReference type="Proteomes" id="UP000248975">
    <property type="component" value="Unassembled WGS sequence"/>
</dbReference>
<sequence>MNIARSLFHDEAFKDQPYTEREAFMWLVMEASWKDRTKRIGNVVVDLKRGQLAASIRFMAEAWDWEKSTVDRFLKRLEKRDMIGTECGTGTTVITIRKYNEYQGGDNSSGTDDFEKRDSSGTAAGQTRTPEETPEASLEQNTGRPTQLVLVAENDQPKPKTTDGFDRFWSAFPQKGRVAKKAAHEKYCRAVKSGVDAERIISAAEAYSRTDRVQRGFAMHATTWLNGGCWDDEAEAPPHHSRRNPPIHEEVFR</sequence>
<dbReference type="EMBL" id="QFQS01000001">
    <property type="protein sequence ID" value="PZQ99192.1"/>
    <property type="molecule type" value="Genomic_DNA"/>
</dbReference>
<gene>
    <name evidence="2" type="ORF">DI533_00345</name>
</gene>
<proteinExistence type="predicted"/>
<name>A0A2W5SED4_CERSP</name>
<feature type="region of interest" description="Disordered" evidence="1">
    <location>
        <begin position="101"/>
        <end position="144"/>
    </location>
</feature>
<dbReference type="AlphaFoldDB" id="A0A2W5SED4"/>
<organism evidence="2 3">
    <name type="scientific">Cereibacter sphaeroides</name>
    <name type="common">Rhodobacter sphaeroides</name>
    <dbReference type="NCBI Taxonomy" id="1063"/>
    <lineage>
        <taxon>Bacteria</taxon>
        <taxon>Pseudomonadati</taxon>
        <taxon>Pseudomonadota</taxon>
        <taxon>Alphaproteobacteria</taxon>
        <taxon>Rhodobacterales</taxon>
        <taxon>Paracoccaceae</taxon>
        <taxon>Cereibacter</taxon>
    </lineage>
</organism>
<evidence type="ECO:0000313" key="3">
    <source>
        <dbReference type="Proteomes" id="UP000248975"/>
    </source>
</evidence>
<accession>A0A2W5SED4</accession>
<evidence type="ECO:0000313" key="2">
    <source>
        <dbReference type="EMBL" id="PZQ99192.1"/>
    </source>
</evidence>